<gene>
    <name evidence="1" type="ORF">I79_000399</name>
</gene>
<evidence type="ECO:0000313" key="2">
    <source>
        <dbReference type="Proteomes" id="UP000001075"/>
    </source>
</evidence>
<evidence type="ECO:0000313" key="1">
    <source>
        <dbReference type="EMBL" id="EGV94439.1"/>
    </source>
</evidence>
<dbReference type="Proteomes" id="UP000001075">
    <property type="component" value="Unassembled WGS sequence"/>
</dbReference>
<reference evidence="2" key="1">
    <citation type="journal article" date="2011" name="Nat. Biotechnol.">
        <title>The genomic sequence of the Chinese hamster ovary (CHO)-K1 cell line.</title>
        <authorList>
            <person name="Xu X."/>
            <person name="Nagarajan H."/>
            <person name="Lewis N.E."/>
            <person name="Pan S."/>
            <person name="Cai Z."/>
            <person name="Liu X."/>
            <person name="Chen W."/>
            <person name="Xie M."/>
            <person name="Wang W."/>
            <person name="Hammond S."/>
            <person name="Andersen M.R."/>
            <person name="Neff N."/>
            <person name="Passarelli B."/>
            <person name="Koh W."/>
            <person name="Fan H.C."/>
            <person name="Wang J."/>
            <person name="Gui Y."/>
            <person name="Lee K.H."/>
            <person name="Betenbaugh M.J."/>
            <person name="Quake S.R."/>
            <person name="Famili I."/>
            <person name="Palsson B.O."/>
            <person name="Wang J."/>
        </authorList>
    </citation>
    <scope>NUCLEOTIDE SEQUENCE [LARGE SCALE GENOMIC DNA]</scope>
    <source>
        <strain evidence="2">CHO K1 cell line</strain>
    </source>
</reference>
<sequence length="57" mass="6170">MIQAGSDIARRLRFKGETGSVFFFPSALAPVAGCDQPARRDANRASDKVSLIKYIGL</sequence>
<accession>G3GS84</accession>
<proteinExistence type="predicted"/>
<protein>
    <submittedName>
        <fullName evidence="1">Uncharacterized protein</fullName>
    </submittedName>
</protein>
<organism evidence="1 2">
    <name type="scientific">Cricetulus griseus</name>
    <name type="common">Chinese hamster</name>
    <name type="synonym">Cricetulus barabensis griseus</name>
    <dbReference type="NCBI Taxonomy" id="10029"/>
    <lineage>
        <taxon>Eukaryota</taxon>
        <taxon>Metazoa</taxon>
        <taxon>Chordata</taxon>
        <taxon>Craniata</taxon>
        <taxon>Vertebrata</taxon>
        <taxon>Euteleostomi</taxon>
        <taxon>Mammalia</taxon>
        <taxon>Eutheria</taxon>
        <taxon>Euarchontoglires</taxon>
        <taxon>Glires</taxon>
        <taxon>Rodentia</taxon>
        <taxon>Myomorpha</taxon>
        <taxon>Muroidea</taxon>
        <taxon>Cricetidae</taxon>
        <taxon>Cricetinae</taxon>
        <taxon>Cricetulus</taxon>
    </lineage>
</organism>
<dbReference type="InParanoid" id="G3GS84"/>
<dbReference type="AlphaFoldDB" id="G3GS84"/>
<name>G3GS84_CRIGR</name>
<dbReference type="EMBL" id="JH000007">
    <property type="protein sequence ID" value="EGV94439.1"/>
    <property type="molecule type" value="Genomic_DNA"/>
</dbReference>